<keyword evidence="2" id="KW-1185">Reference proteome</keyword>
<dbReference type="SUPFAM" id="SSF46785">
    <property type="entry name" value="Winged helix' DNA-binding domain"/>
    <property type="match status" value="1"/>
</dbReference>
<dbReference type="InterPro" id="IPR051815">
    <property type="entry name" value="Molybdate_resp_trans_reg"/>
</dbReference>
<evidence type="ECO:0000313" key="1">
    <source>
        <dbReference type="EMBL" id="MFC3050422.1"/>
    </source>
</evidence>
<gene>
    <name evidence="1" type="ORF">ACFOKA_00740</name>
</gene>
<dbReference type="PANTHER" id="PTHR30432:SF1">
    <property type="entry name" value="DNA-BINDING TRANSCRIPTIONAL DUAL REGULATOR MODE"/>
    <property type="match status" value="1"/>
</dbReference>
<dbReference type="RefSeq" id="WP_194214810.1">
    <property type="nucleotide sequence ID" value="NZ_CP061205.1"/>
</dbReference>
<accession>A0ABV7D0T8</accession>
<sequence length="123" mass="13029">MSTANKHYSLKLRIMAGDDIAFGPGKAELLSQIQKTGSIAAAGRAMGMSYKRAWLLVETMNNCFTSPLVEKQKGGATKGGATVTALGETVLNYFRDMQHSAAQAVAEKANAFPGLASKQPAHK</sequence>
<protein>
    <submittedName>
        <fullName evidence="1">Winged helix-turn-helix domain-containing protein</fullName>
    </submittedName>
</protein>
<evidence type="ECO:0000313" key="2">
    <source>
        <dbReference type="Proteomes" id="UP001595444"/>
    </source>
</evidence>
<organism evidence="1 2">
    <name type="scientific">Kordiimonas pumila</name>
    <dbReference type="NCBI Taxonomy" id="2161677"/>
    <lineage>
        <taxon>Bacteria</taxon>
        <taxon>Pseudomonadati</taxon>
        <taxon>Pseudomonadota</taxon>
        <taxon>Alphaproteobacteria</taxon>
        <taxon>Kordiimonadales</taxon>
        <taxon>Kordiimonadaceae</taxon>
        <taxon>Kordiimonas</taxon>
    </lineage>
</organism>
<comment type="caution">
    <text evidence="1">The sequence shown here is derived from an EMBL/GenBank/DDBJ whole genome shotgun (WGS) entry which is preliminary data.</text>
</comment>
<dbReference type="EMBL" id="JBHRSL010000001">
    <property type="protein sequence ID" value="MFC3050422.1"/>
    <property type="molecule type" value="Genomic_DNA"/>
</dbReference>
<dbReference type="PANTHER" id="PTHR30432">
    <property type="entry name" value="TRANSCRIPTIONAL REGULATOR MODE"/>
    <property type="match status" value="1"/>
</dbReference>
<dbReference type="InterPro" id="IPR036388">
    <property type="entry name" value="WH-like_DNA-bd_sf"/>
</dbReference>
<dbReference type="InterPro" id="IPR036390">
    <property type="entry name" value="WH_DNA-bd_sf"/>
</dbReference>
<reference evidence="2" key="1">
    <citation type="journal article" date="2019" name="Int. J. Syst. Evol. Microbiol.">
        <title>The Global Catalogue of Microorganisms (GCM) 10K type strain sequencing project: providing services to taxonomists for standard genome sequencing and annotation.</title>
        <authorList>
            <consortium name="The Broad Institute Genomics Platform"/>
            <consortium name="The Broad Institute Genome Sequencing Center for Infectious Disease"/>
            <person name="Wu L."/>
            <person name="Ma J."/>
        </authorList>
    </citation>
    <scope>NUCLEOTIDE SEQUENCE [LARGE SCALE GENOMIC DNA]</scope>
    <source>
        <strain evidence="2">KCTC 62164</strain>
    </source>
</reference>
<dbReference type="Proteomes" id="UP001595444">
    <property type="component" value="Unassembled WGS sequence"/>
</dbReference>
<dbReference type="Gene3D" id="1.10.10.10">
    <property type="entry name" value="Winged helix-like DNA-binding domain superfamily/Winged helix DNA-binding domain"/>
    <property type="match status" value="1"/>
</dbReference>
<proteinExistence type="predicted"/>
<name>A0ABV7D0T8_9PROT</name>